<feature type="signal peptide" evidence="2">
    <location>
        <begin position="1"/>
        <end position="25"/>
    </location>
</feature>
<keyword evidence="1" id="KW-0175">Coiled coil</keyword>
<dbReference type="Pfam" id="PF01464">
    <property type="entry name" value="SLT"/>
    <property type="match status" value="1"/>
</dbReference>
<feature type="coiled-coil region" evidence="1">
    <location>
        <begin position="64"/>
        <end position="91"/>
    </location>
</feature>
<evidence type="ECO:0000256" key="1">
    <source>
        <dbReference type="SAM" id="Coils"/>
    </source>
</evidence>
<dbReference type="PANTHER" id="PTHR37423:SF2">
    <property type="entry name" value="MEMBRANE-BOUND LYTIC MUREIN TRANSGLYCOSYLASE C"/>
    <property type="match status" value="1"/>
</dbReference>
<keyword evidence="6" id="KW-1185">Reference proteome</keyword>
<sequence length="235" mass="26585">MFNIKKFLFLGAFISILCMPMSVFAEDDAQDLGGKSDGDFMIFEDSNELESIDLAIQIFKVGVIEEEKEEKVQKQEQNQKKSDNKQEFSKEGGKMVSYMMSKNSGLSKENAQKIYNSVIKHSSTYGTDPYLVFAIMEQESRFNPNTSYQGAYGLMQLYYTTLPYLGIKMDEVYDIDKNIKAGVKEISGNISMFGNYTTALSAYNWGSGNVKRGTYNTKYANSVLKRKANIESKVK</sequence>
<reference evidence="5 6" key="2">
    <citation type="submission" date="2012-07" db="EMBL/GenBank/DDBJ databases">
        <authorList>
            <person name="Durkin A.S."/>
            <person name="McCorrison J."/>
            <person name="Torralba M."/>
            <person name="Gillis M."/>
            <person name="Methe B."/>
            <person name="Sutton G."/>
            <person name="Nelson K.E."/>
        </authorList>
    </citation>
    <scope>NUCLEOTIDE SEQUENCE [LARGE SCALE GENOMIC DNA]</scope>
    <source>
        <strain evidence="5 6">OBRC8</strain>
    </source>
</reference>
<dbReference type="RefSeq" id="WP_009525290.1">
    <property type="nucleotide sequence ID" value="NZ_ALNK01000025.1"/>
</dbReference>
<dbReference type="PANTHER" id="PTHR37423">
    <property type="entry name" value="SOLUBLE LYTIC MUREIN TRANSGLYCOSYLASE-RELATED"/>
    <property type="match status" value="1"/>
</dbReference>
<evidence type="ECO:0000313" key="5">
    <source>
        <dbReference type="EMBL" id="EJU22023.1"/>
    </source>
</evidence>
<dbReference type="InterPro" id="IPR023346">
    <property type="entry name" value="Lysozyme-like_dom_sf"/>
</dbReference>
<dbReference type="HOGENOM" id="CLU_1179331_0_0_9"/>
<keyword evidence="2" id="KW-0732">Signal</keyword>
<comment type="caution">
    <text evidence="4">The sequence shown here is derived from an EMBL/GenBank/DDBJ whole genome shotgun (WGS) entry which is preliminary data.</text>
</comment>
<evidence type="ECO:0000259" key="3">
    <source>
        <dbReference type="Pfam" id="PF01464"/>
    </source>
</evidence>
<dbReference type="InterPro" id="IPR008258">
    <property type="entry name" value="Transglycosylase_SLT_dom_1"/>
</dbReference>
<dbReference type="BioCyc" id="EBAC796937-HMP:GMGH-1057-MONOMER"/>
<organism evidence="4 7">
    <name type="scientific">Peptoanaerobacter stomatis</name>
    <dbReference type="NCBI Taxonomy" id="796937"/>
    <lineage>
        <taxon>Bacteria</taxon>
        <taxon>Bacillati</taxon>
        <taxon>Bacillota</taxon>
        <taxon>Clostridia</taxon>
        <taxon>Peptostreptococcales</taxon>
        <taxon>Filifactoraceae</taxon>
        <taxon>Peptoanaerobacter</taxon>
    </lineage>
</organism>
<dbReference type="SUPFAM" id="SSF53955">
    <property type="entry name" value="Lysozyme-like"/>
    <property type="match status" value="1"/>
</dbReference>
<reference evidence="4 7" key="1">
    <citation type="submission" date="2011-08" db="EMBL/GenBank/DDBJ databases">
        <title>The Genome Sequence of Eubacteriaceae bacterium ACC19a.</title>
        <authorList>
            <consortium name="The Broad Institute Genome Sequencing Platform"/>
            <person name="Earl A."/>
            <person name="Ward D."/>
            <person name="Feldgarden M."/>
            <person name="Gevers D."/>
            <person name="Sizova M."/>
            <person name="Hazen A."/>
            <person name="Epstein S."/>
            <person name="Young S.K."/>
            <person name="Zeng Q."/>
            <person name="Gargeya S."/>
            <person name="Fitzgerald M."/>
            <person name="Haas B."/>
            <person name="Abouelleil A."/>
            <person name="Alvarado L."/>
            <person name="Arachchi H.M."/>
            <person name="Berlin A."/>
            <person name="Brown A."/>
            <person name="Chapman S.B."/>
            <person name="Chen Z."/>
            <person name="Dunbar C."/>
            <person name="Freedman E."/>
            <person name="Gearin G."/>
            <person name="Gellesch M."/>
            <person name="Goldberg J."/>
            <person name="Griggs A."/>
            <person name="Gujja S."/>
            <person name="Heiman D."/>
            <person name="Howarth C."/>
            <person name="Larson L."/>
            <person name="Lui A."/>
            <person name="MacDonald P.J.P."/>
            <person name="Montmayeur A."/>
            <person name="Murphy C."/>
            <person name="Neiman D."/>
            <person name="Pearson M."/>
            <person name="Priest M."/>
            <person name="Roberts A."/>
            <person name="Saif S."/>
            <person name="Shea T."/>
            <person name="Shenoy N."/>
            <person name="Sisk P."/>
            <person name="Stolte C."/>
            <person name="Sykes S."/>
            <person name="Wortman J."/>
            <person name="Nusbaum C."/>
            <person name="Birren B."/>
        </authorList>
    </citation>
    <scope>NUCLEOTIDE SEQUENCE [LARGE SCALE GENOMIC DNA]</scope>
    <source>
        <strain evidence="4 7">ACC19a</strain>
    </source>
</reference>
<protein>
    <submittedName>
        <fullName evidence="5">Transglycosylase SLT domain protein</fullName>
    </submittedName>
</protein>
<evidence type="ECO:0000313" key="6">
    <source>
        <dbReference type="Proteomes" id="UP000005244"/>
    </source>
</evidence>
<gene>
    <name evidence="5" type="ORF">HMPREF1143_0856</name>
    <name evidence="4" type="ORF">HMPREF9629_01055</name>
</gene>
<proteinExistence type="predicted"/>
<evidence type="ECO:0000313" key="7">
    <source>
        <dbReference type="Proteomes" id="UP000006437"/>
    </source>
</evidence>
<feature type="domain" description="Transglycosylase SLT" evidence="3">
    <location>
        <begin position="118"/>
        <end position="217"/>
    </location>
</feature>
<evidence type="ECO:0000313" key="4">
    <source>
        <dbReference type="EMBL" id="EHL16508.1"/>
    </source>
</evidence>
<accession>G9WY04</accession>
<feature type="chain" id="PRO_5010497488" evidence="2">
    <location>
        <begin position="26"/>
        <end position="235"/>
    </location>
</feature>
<dbReference type="EMBL" id="AFZE01000002">
    <property type="protein sequence ID" value="EHL16508.1"/>
    <property type="molecule type" value="Genomic_DNA"/>
</dbReference>
<dbReference type="CDD" id="cd00254">
    <property type="entry name" value="LT-like"/>
    <property type="match status" value="1"/>
</dbReference>
<accession>J6HH55</accession>
<dbReference type="AlphaFoldDB" id="G9WY04"/>
<dbReference type="Gene3D" id="1.10.530.10">
    <property type="match status" value="1"/>
</dbReference>
<dbReference type="Proteomes" id="UP000005244">
    <property type="component" value="Unassembled WGS sequence"/>
</dbReference>
<dbReference type="Proteomes" id="UP000006437">
    <property type="component" value="Unassembled WGS sequence"/>
</dbReference>
<evidence type="ECO:0000256" key="2">
    <source>
        <dbReference type="SAM" id="SignalP"/>
    </source>
</evidence>
<dbReference type="EMBL" id="ALNK01000025">
    <property type="protein sequence ID" value="EJU22023.1"/>
    <property type="molecule type" value="Genomic_DNA"/>
</dbReference>
<name>G9WY04_9FIRM</name>